<evidence type="ECO:0000256" key="1">
    <source>
        <dbReference type="PROSITE-ProRule" id="PRU00339"/>
    </source>
</evidence>
<dbReference type="STRING" id="1685010.A0O34_20960"/>
<evidence type="ECO:0000313" key="3">
    <source>
        <dbReference type="EMBL" id="ANF52834.1"/>
    </source>
</evidence>
<accession>A0A172Y0U0</accession>
<dbReference type="AlphaFoldDB" id="A0A172Y0U0"/>
<reference evidence="3 4" key="1">
    <citation type="submission" date="2016-04" db="EMBL/GenBank/DDBJ databases">
        <title>Complete Genome Sequence of Chryseobacterium sp. IHBB 10212.</title>
        <authorList>
            <person name="Pal M."/>
            <person name="Swarnkar M.K."/>
            <person name="Kaushal K."/>
            <person name="Chhibber S."/>
            <person name="Singh A.K."/>
            <person name="Gulati A."/>
        </authorList>
    </citation>
    <scope>NUCLEOTIDE SEQUENCE [LARGE SCALE GENOMIC DNA]</scope>
    <source>
        <strain evidence="3 4">IHBB 10212</strain>
    </source>
</reference>
<gene>
    <name evidence="3" type="ORF">A0O34_20960</name>
</gene>
<dbReference type="PANTHER" id="PTHR43283:SF18">
    <property type="match status" value="1"/>
</dbReference>
<evidence type="ECO:0000313" key="4">
    <source>
        <dbReference type="Proteomes" id="UP000077824"/>
    </source>
</evidence>
<dbReference type="InterPro" id="IPR050789">
    <property type="entry name" value="Diverse_Enzym_Activities"/>
</dbReference>
<evidence type="ECO:0000259" key="2">
    <source>
        <dbReference type="Pfam" id="PF00144"/>
    </source>
</evidence>
<sequence length="478" mass="54370">MKFCFLLIFSVFSSYLSAQKESDIDAIIKREMSERKIPGLQIAVVQNGKIILKKSYGMASIQNNIPVTDATIFPINSCTKVFTGVAVMQLVEEGKIELSAPISKYLTDLPEKWQAVTVEQMMTHISGFPDIVRLFDPLTGAALKPEKQIWEELKALPMDFKTGEQFRYNQTNYYLLGKIIEKVSGQPFDLFFKTKQFQTVGMKNTVFGDSRDLIPHFAPTYGYRSFIDGKKLNKEKLINDYHVFPDYSRTGSGLNTTAEDMAKWIISLQKQELFKSKGTLTKMWSPIKMNDGNPTSWALGWGITKFRAKHKALGMSGGGRSAFLVYPDDNLAVIVFTNLMGSTPEDFLEELAGVYNPDIVKYDPITYLRTNLKKQGFNKAIDVVNSEKKNNPDFNPGESELNDWAYRLMSRPNQLNDAYEIFKLYVYLYPESSNAYDSYGEVLLKMGNKNEARKMYEKSVKLNPDNENGKTILKQLSE</sequence>
<dbReference type="Pfam" id="PF13181">
    <property type="entry name" value="TPR_8"/>
    <property type="match status" value="1"/>
</dbReference>
<dbReference type="SUPFAM" id="SSF48452">
    <property type="entry name" value="TPR-like"/>
    <property type="match status" value="1"/>
</dbReference>
<dbReference type="PROSITE" id="PS50005">
    <property type="entry name" value="TPR"/>
    <property type="match status" value="1"/>
</dbReference>
<dbReference type="PANTHER" id="PTHR43283">
    <property type="entry name" value="BETA-LACTAMASE-RELATED"/>
    <property type="match status" value="1"/>
</dbReference>
<dbReference type="EMBL" id="CP015199">
    <property type="protein sequence ID" value="ANF52834.1"/>
    <property type="molecule type" value="Genomic_DNA"/>
</dbReference>
<keyword evidence="1" id="KW-0802">TPR repeat</keyword>
<dbReference type="SMART" id="SM00028">
    <property type="entry name" value="TPR"/>
    <property type="match status" value="1"/>
</dbReference>
<dbReference type="KEGG" id="chh:A0O34_20960"/>
<dbReference type="OrthoDB" id="9793489at2"/>
<organism evidence="3 4">
    <name type="scientific">Chryseobacterium glaciei</name>
    <dbReference type="NCBI Taxonomy" id="1685010"/>
    <lineage>
        <taxon>Bacteria</taxon>
        <taxon>Pseudomonadati</taxon>
        <taxon>Bacteroidota</taxon>
        <taxon>Flavobacteriia</taxon>
        <taxon>Flavobacteriales</taxon>
        <taxon>Weeksellaceae</taxon>
        <taxon>Chryseobacterium group</taxon>
        <taxon>Chryseobacterium</taxon>
    </lineage>
</organism>
<dbReference type="Proteomes" id="UP000077824">
    <property type="component" value="Chromosome"/>
</dbReference>
<proteinExistence type="predicted"/>
<dbReference type="PROSITE" id="PS50293">
    <property type="entry name" value="TPR_REGION"/>
    <property type="match status" value="1"/>
</dbReference>
<dbReference type="InterPro" id="IPR019734">
    <property type="entry name" value="TPR_rpt"/>
</dbReference>
<feature type="repeat" description="TPR" evidence="1">
    <location>
        <begin position="433"/>
        <end position="466"/>
    </location>
</feature>
<dbReference type="Pfam" id="PF00144">
    <property type="entry name" value="Beta-lactamase"/>
    <property type="match status" value="1"/>
</dbReference>
<dbReference type="SUPFAM" id="SSF56601">
    <property type="entry name" value="beta-lactamase/transpeptidase-like"/>
    <property type="match status" value="1"/>
</dbReference>
<keyword evidence="3" id="KW-0378">Hydrolase</keyword>
<dbReference type="GO" id="GO:0016787">
    <property type="term" value="F:hydrolase activity"/>
    <property type="evidence" value="ECO:0007669"/>
    <property type="project" value="UniProtKB-KW"/>
</dbReference>
<dbReference type="Gene3D" id="3.40.710.10">
    <property type="entry name" value="DD-peptidase/beta-lactamase superfamily"/>
    <property type="match status" value="1"/>
</dbReference>
<dbReference type="InterPro" id="IPR012338">
    <property type="entry name" value="Beta-lactam/transpept-like"/>
</dbReference>
<dbReference type="InterPro" id="IPR001466">
    <property type="entry name" value="Beta-lactam-related"/>
</dbReference>
<dbReference type="Gene3D" id="1.25.40.10">
    <property type="entry name" value="Tetratricopeptide repeat domain"/>
    <property type="match status" value="1"/>
</dbReference>
<protein>
    <submittedName>
        <fullName evidence="3">Serine hydrolase</fullName>
    </submittedName>
</protein>
<dbReference type="RefSeq" id="WP_066759027.1">
    <property type="nucleotide sequence ID" value="NZ_CP015199.1"/>
</dbReference>
<feature type="domain" description="Beta-lactamase-related" evidence="2">
    <location>
        <begin position="24"/>
        <end position="347"/>
    </location>
</feature>
<keyword evidence="4" id="KW-1185">Reference proteome</keyword>
<dbReference type="InterPro" id="IPR011990">
    <property type="entry name" value="TPR-like_helical_dom_sf"/>
</dbReference>
<name>A0A172Y0U0_9FLAO</name>